<dbReference type="PANTHER" id="PTHR13326">
    <property type="entry name" value="TRNA PSEUDOURIDINE SYNTHASE D"/>
    <property type="match status" value="1"/>
</dbReference>
<comment type="caution">
    <text evidence="6">The sequence shown here is derived from an EMBL/GenBank/DDBJ whole genome shotgun (WGS) entry which is preliminary data.</text>
</comment>
<keyword evidence="2" id="KW-0819">tRNA processing</keyword>
<dbReference type="Proteomes" id="UP000678393">
    <property type="component" value="Unassembled WGS sequence"/>
</dbReference>
<dbReference type="PANTHER" id="PTHR13326:SF31">
    <property type="entry name" value="PSEUDOURIDYLATE SYNTHASE 7 HOMOLOG"/>
    <property type="match status" value="1"/>
</dbReference>
<evidence type="ECO:0000313" key="6">
    <source>
        <dbReference type="EMBL" id="CAG5131183.1"/>
    </source>
</evidence>
<feature type="domain" description="TRUD" evidence="5">
    <location>
        <begin position="255"/>
        <end position="468"/>
    </location>
</feature>
<dbReference type="Gene3D" id="3.30.2350.20">
    <property type="entry name" value="TruD, catalytic domain"/>
    <property type="match status" value="2"/>
</dbReference>
<comment type="similarity">
    <text evidence="1">Belongs to the pseudouridine synthase TruD family.</text>
</comment>
<dbReference type="PROSITE" id="PS50984">
    <property type="entry name" value="TRUD"/>
    <property type="match status" value="1"/>
</dbReference>
<dbReference type="SUPFAM" id="SSF55120">
    <property type="entry name" value="Pseudouridine synthase"/>
    <property type="match status" value="1"/>
</dbReference>
<dbReference type="GO" id="GO:0009982">
    <property type="term" value="F:pseudouridine synthase activity"/>
    <property type="evidence" value="ECO:0007669"/>
    <property type="project" value="InterPro"/>
</dbReference>
<comment type="catalytic activity">
    <reaction evidence="4">
        <text>a uridine in tRNA = a pseudouridine in tRNA</text>
        <dbReference type="Rhea" id="RHEA:54572"/>
        <dbReference type="Rhea" id="RHEA-COMP:13339"/>
        <dbReference type="Rhea" id="RHEA-COMP:13934"/>
        <dbReference type="ChEBI" id="CHEBI:65314"/>
        <dbReference type="ChEBI" id="CHEBI:65315"/>
    </reaction>
</comment>
<dbReference type="GO" id="GO:0001522">
    <property type="term" value="P:pseudouridine synthesis"/>
    <property type="evidence" value="ECO:0007669"/>
    <property type="project" value="InterPro"/>
</dbReference>
<dbReference type="GO" id="GO:0005634">
    <property type="term" value="C:nucleus"/>
    <property type="evidence" value="ECO:0007669"/>
    <property type="project" value="TreeGrafter"/>
</dbReference>
<evidence type="ECO:0000256" key="3">
    <source>
        <dbReference type="ARBA" id="ARBA00023235"/>
    </source>
</evidence>
<evidence type="ECO:0000313" key="7">
    <source>
        <dbReference type="Proteomes" id="UP000678393"/>
    </source>
</evidence>
<reference evidence="6" key="1">
    <citation type="submission" date="2021-04" db="EMBL/GenBank/DDBJ databases">
        <authorList>
            <consortium name="Molecular Ecology Group"/>
        </authorList>
    </citation>
    <scope>NUCLEOTIDE SEQUENCE</scope>
</reference>
<dbReference type="Pfam" id="PF01142">
    <property type="entry name" value="TruD"/>
    <property type="match status" value="1"/>
</dbReference>
<evidence type="ECO:0000256" key="2">
    <source>
        <dbReference type="ARBA" id="ARBA00022694"/>
    </source>
</evidence>
<proteinExistence type="inferred from homology"/>
<dbReference type="InterPro" id="IPR042214">
    <property type="entry name" value="TruD_catalytic"/>
</dbReference>
<evidence type="ECO:0000256" key="4">
    <source>
        <dbReference type="ARBA" id="ARBA00036943"/>
    </source>
</evidence>
<protein>
    <recommendedName>
        <fullName evidence="5">TRUD domain-containing protein</fullName>
    </recommendedName>
</protein>
<gene>
    <name evidence="6" type="ORF">CUNI_LOCUS16741</name>
</gene>
<dbReference type="InterPro" id="IPR011760">
    <property type="entry name" value="PsdUridine_synth_TruD_insert"/>
</dbReference>
<dbReference type="EMBL" id="CAJHNH020004513">
    <property type="protein sequence ID" value="CAG5131183.1"/>
    <property type="molecule type" value="Genomic_DNA"/>
</dbReference>
<accession>A0A8S3ZNS1</accession>
<dbReference type="InterPro" id="IPR020103">
    <property type="entry name" value="PsdUridine_synth_cat_dom_sf"/>
</dbReference>
<keyword evidence="7" id="KW-1185">Reference proteome</keyword>
<dbReference type="AlphaFoldDB" id="A0A8S3ZNS1"/>
<evidence type="ECO:0000256" key="1">
    <source>
        <dbReference type="ARBA" id="ARBA00007953"/>
    </source>
</evidence>
<dbReference type="OrthoDB" id="447290at2759"/>
<evidence type="ECO:0000259" key="5">
    <source>
        <dbReference type="PROSITE" id="PS50984"/>
    </source>
</evidence>
<dbReference type="FunFam" id="3.30.2350.20:FF:000003">
    <property type="entry name" value="Pseudouridylate synthase 7 homolog"/>
    <property type="match status" value="1"/>
</dbReference>
<dbReference type="InterPro" id="IPR001656">
    <property type="entry name" value="PsdUridine_synth_TruD"/>
</dbReference>
<keyword evidence="3" id="KW-0413">Isomerase</keyword>
<dbReference type="CDD" id="cd02576">
    <property type="entry name" value="PseudoU_synth_ScPUS7"/>
    <property type="match status" value="1"/>
</dbReference>
<dbReference type="GO" id="GO:0003723">
    <property type="term" value="F:RNA binding"/>
    <property type="evidence" value="ECO:0007669"/>
    <property type="project" value="InterPro"/>
</dbReference>
<name>A0A8S3ZNS1_9EUPU</name>
<sequence length="546" mass="62088">MGSHKGFSAIIKQRYSDFIVNEIDRQGNVVHLTQMDIDNLDEEPVAESKQKITTDVISDEDIAKLEDFVKNEDKKASLNIIAPSDKEARTKIHLAVKTTYTQLETKTADIDGHKVIQVVWKTGKSRGNNRDDWPETKKDFKYVKFVLYKENKDTMDAIGLIANNLKLKENLFQYAGTKDKRAKTSQEITAHRIHPKKLSFMNKILRNIGLGNFQYVKEPLKLGQLMGNQFTIVLRNVMASSETVDAAITSLKTFGLVNYFGMQRFGTTSVPTHKVGCALLHGDWEKAVDLILKPRDDHTAKDAFQKVWMETRDPVATLKVTPPYCGLERNLLEALKRKMKPLNALERISRNTRLLYIHSYQALVWNKMVSRRLKVFGMKPIIGDLAIKGNPENTEKVSPVVITQDNLDQFSLHDVVLPLPGYDVIYPKNEVHSWYRETLAEDGLDIDNMRRPQKDYSLPGAYRQMTVCPTNVSWSHHRYDDCSLPLTLSDMDVIKEVTLPASHNKGKFKAVVLKMNLPSSCYATMALREVLRVDTSAAHQTSLNVI</sequence>
<dbReference type="NCBIfam" id="TIGR00094">
    <property type="entry name" value="tRNA_TruD_broad"/>
    <property type="match status" value="1"/>
</dbReference>
<dbReference type="GO" id="GO:0008033">
    <property type="term" value="P:tRNA processing"/>
    <property type="evidence" value="ECO:0007669"/>
    <property type="project" value="UniProtKB-KW"/>
</dbReference>
<dbReference type="PIRSF" id="PIRSF037016">
    <property type="entry name" value="Pseudouridin_synth_euk_prd"/>
    <property type="match status" value="1"/>
</dbReference>
<organism evidence="6 7">
    <name type="scientific">Candidula unifasciata</name>
    <dbReference type="NCBI Taxonomy" id="100452"/>
    <lineage>
        <taxon>Eukaryota</taxon>
        <taxon>Metazoa</taxon>
        <taxon>Spiralia</taxon>
        <taxon>Lophotrochozoa</taxon>
        <taxon>Mollusca</taxon>
        <taxon>Gastropoda</taxon>
        <taxon>Heterobranchia</taxon>
        <taxon>Euthyneura</taxon>
        <taxon>Panpulmonata</taxon>
        <taxon>Eupulmonata</taxon>
        <taxon>Stylommatophora</taxon>
        <taxon>Helicina</taxon>
        <taxon>Helicoidea</taxon>
        <taxon>Geomitridae</taxon>
        <taxon>Candidula</taxon>
    </lineage>
</organism>